<dbReference type="InterPro" id="IPR006553">
    <property type="entry name" value="Leu-rich_rpt_Cys-con_subtyp"/>
</dbReference>
<reference evidence="2" key="2">
    <citation type="submission" date="2020-05" db="UniProtKB">
        <authorList>
            <consortium name="EnsemblMetazoa"/>
        </authorList>
    </citation>
    <scope>IDENTIFICATION</scope>
    <source>
        <strain evidence="2">Indian</strain>
    </source>
</reference>
<evidence type="ECO:0000313" key="2">
    <source>
        <dbReference type="EnsemblMetazoa" id="ASTEI03605-PA"/>
    </source>
</evidence>
<protein>
    <submittedName>
        <fullName evidence="2">F-box domain-containing protein</fullName>
    </submittedName>
</protein>
<reference evidence="3" key="1">
    <citation type="journal article" date="2014" name="Genome Biol.">
        <title>Genome analysis of a major urban malaria vector mosquito, Anopheles stephensi.</title>
        <authorList>
            <person name="Jiang X."/>
            <person name="Peery A."/>
            <person name="Hall A.B."/>
            <person name="Sharma A."/>
            <person name="Chen X.G."/>
            <person name="Waterhouse R.M."/>
            <person name="Komissarov A."/>
            <person name="Riehle M.M."/>
            <person name="Shouche Y."/>
            <person name="Sharakhova M.V."/>
            <person name="Lawson D."/>
            <person name="Pakpour N."/>
            <person name="Arensburger P."/>
            <person name="Davidson V.L."/>
            <person name="Eiglmeier K."/>
            <person name="Emrich S."/>
            <person name="George P."/>
            <person name="Kennedy R.C."/>
            <person name="Mane S.P."/>
            <person name="Maslen G."/>
            <person name="Oringanje C."/>
            <person name="Qi Y."/>
            <person name="Settlage R."/>
            <person name="Tojo M."/>
            <person name="Tubio J.M."/>
            <person name="Unger M.F."/>
            <person name="Wang B."/>
            <person name="Vernick K.D."/>
            <person name="Ribeiro J.M."/>
            <person name="James A.A."/>
            <person name="Michel K."/>
            <person name="Riehle M.A."/>
            <person name="Luckhart S."/>
            <person name="Sharakhov I.V."/>
            <person name="Tu Z."/>
        </authorList>
    </citation>
    <scope>NUCLEOTIDE SEQUENCE [LARGE SCALE GENOMIC DNA]</scope>
    <source>
        <strain evidence="3">Indian</strain>
    </source>
</reference>
<dbReference type="PANTHER" id="PTHR13318">
    <property type="entry name" value="PARTNER OF PAIRED, ISOFORM B-RELATED"/>
    <property type="match status" value="1"/>
</dbReference>
<evidence type="ECO:0000313" key="3">
    <source>
        <dbReference type="Proteomes" id="UP000076408"/>
    </source>
</evidence>
<dbReference type="PANTHER" id="PTHR13318:SF190">
    <property type="entry name" value="PARTNER OF PAIRED, ISOFORM B"/>
    <property type="match status" value="1"/>
</dbReference>
<dbReference type="SMART" id="SM00256">
    <property type="entry name" value="FBOX"/>
    <property type="match status" value="1"/>
</dbReference>
<accession>A0A182Y569</accession>
<sequence>MLQAKFNNYPSTAKYFVSEVEQYVEAVIYASSEYGPSTIISYNAINVIGRPNNFPVHGDHCDSYLLPSYGNWRMLAPSFTPEFGLSKVPAVDNPPVHDFLVVRFENSVCPTGVEVYETLNPGAIFRLWAYTEHSQWLLLWDKRFDRMLADVRNHNRGKTRIFLPEIRPIDQRTNVLRLEFCTRDLNYIAGIDGIMLKSLLNETRDFRRWEYIKFVRETVDEPESEESEDLSITDLPYEMIFKICSYLDLKSLRNVEKASATFNSVVSDPRLYREVNMRPYWMDMDSHLLAWLIGRCADIRKLDLSWCGLFRMITDRDLHNFLKRHGHSLTHLRLNSVAFRDGTNFVLSLCPNVTELCLQNMDLYDEVCMDSNLTKLTRLDLSGGSMLAEALENLLKLNPALQHLNLSCFKYERFKIADTIGKYNRELISLNLFKTRALSADDLLPLTNCTKLQELNLGYANHEEVQEGDLSRLAEACPGLRKLVLSGFRDVHNNDLLTIAQHCPALEYLDLMGCITVTGESVNAIFIGCSSLRFLEINHCNEITFNWLTEWTIRYPDVDIKFKEY</sequence>
<dbReference type="VEuPathDB" id="VectorBase:ASTE000919"/>
<dbReference type="AlphaFoldDB" id="A0A182Y569"/>
<dbReference type="SUPFAM" id="SSF81383">
    <property type="entry name" value="F-box domain"/>
    <property type="match status" value="1"/>
</dbReference>
<dbReference type="InterPro" id="IPR001810">
    <property type="entry name" value="F-box_dom"/>
</dbReference>
<keyword evidence="3" id="KW-1185">Reference proteome</keyword>
<dbReference type="PROSITE" id="PS50181">
    <property type="entry name" value="FBOX"/>
    <property type="match status" value="1"/>
</dbReference>
<dbReference type="GO" id="GO:0019005">
    <property type="term" value="C:SCF ubiquitin ligase complex"/>
    <property type="evidence" value="ECO:0007669"/>
    <property type="project" value="TreeGrafter"/>
</dbReference>
<dbReference type="SUPFAM" id="SSF52047">
    <property type="entry name" value="RNI-like"/>
    <property type="match status" value="1"/>
</dbReference>
<name>A0A182Y569_ANOST</name>
<dbReference type="VEuPathDB" id="VectorBase:ASTEI03605"/>
<dbReference type="Proteomes" id="UP000076408">
    <property type="component" value="Unassembled WGS sequence"/>
</dbReference>
<dbReference type="Gene3D" id="3.80.10.10">
    <property type="entry name" value="Ribonuclease Inhibitor"/>
    <property type="match status" value="1"/>
</dbReference>
<keyword evidence="1" id="KW-0833">Ubl conjugation pathway</keyword>
<dbReference type="InterPro" id="IPR032675">
    <property type="entry name" value="LRR_dom_sf"/>
</dbReference>
<organism evidence="2 3">
    <name type="scientific">Anopheles stephensi</name>
    <name type="common">Indo-Pakistan malaria mosquito</name>
    <dbReference type="NCBI Taxonomy" id="30069"/>
    <lineage>
        <taxon>Eukaryota</taxon>
        <taxon>Metazoa</taxon>
        <taxon>Ecdysozoa</taxon>
        <taxon>Arthropoda</taxon>
        <taxon>Hexapoda</taxon>
        <taxon>Insecta</taxon>
        <taxon>Pterygota</taxon>
        <taxon>Neoptera</taxon>
        <taxon>Endopterygota</taxon>
        <taxon>Diptera</taxon>
        <taxon>Nematocera</taxon>
        <taxon>Culicoidea</taxon>
        <taxon>Culicidae</taxon>
        <taxon>Anophelinae</taxon>
        <taxon>Anopheles</taxon>
    </lineage>
</organism>
<dbReference type="GO" id="GO:0031146">
    <property type="term" value="P:SCF-dependent proteasomal ubiquitin-dependent protein catabolic process"/>
    <property type="evidence" value="ECO:0007669"/>
    <property type="project" value="TreeGrafter"/>
</dbReference>
<dbReference type="OMA" id="GWCMREA"/>
<dbReference type="EnsemblMetazoa" id="ASTEI03605-RA">
    <property type="protein sequence ID" value="ASTEI03605-PA"/>
    <property type="gene ID" value="ASTEI03605"/>
</dbReference>
<dbReference type="STRING" id="30069.A0A182Y569"/>
<dbReference type="InterPro" id="IPR036047">
    <property type="entry name" value="F-box-like_dom_sf"/>
</dbReference>
<dbReference type="VEuPathDB" id="VectorBase:ASTEI20_032333"/>
<dbReference type="SMART" id="SM00367">
    <property type="entry name" value="LRR_CC"/>
    <property type="match status" value="4"/>
</dbReference>
<dbReference type="Gene3D" id="1.20.1280.50">
    <property type="match status" value="1"/>
</dbReference>
<proteinExistence type="predicted"/>
<dbReference type="Pfam" id="PF12937">
    <property type="entry name" value="F-box-like"/>
    <property type="match status" value="1"/>
</dbReference>
<evidence type="ECO:0000256" key="1">
    <source>
        <dbReference type="ARBA" id="ARBA00022786"/>
    </source>
</evidence>